<evidence type="ECO:0000313" key="13">
    <source>
        <dbReference type="Proteomes" id="UP001431783"/>
    </source>
</evidence>
<dbReference type="PANTHER" id="PTHR11923:SF69">
    <property type="entry name" value="SENSORY NEURON MEMBRANE PROTEIN 1"/>
    <property type="match status" value="1"/>
</dbReference>
<evidence type="ECO:0000256" key="6">
    <source>
        <dbReference type="ARBA" id="ARBA00022725"/>
    </source>
</evidence>
<evidence type="ECO:0000256" key="3">
    <source>
        <dbReference type="ARBA" id="ARBA00022475"/>
    </source>
</evidence>
<proteinExistence type="inferred from homology"/>
<dbReference type="EMBL" id="JARQZJ010000034">
    <property type="protein sequence ID" value="KAK9875891.1"/>
    <property type="molecule type" value="Genomic_DNA"/>
</dbReference>
<dbReference type="GO" id="GO:0007608">
    <property type="term" value="P:sensory perception of smell"/>
    <property type="evidence" value="ECO:0007669"/>
    <property type="project" value="UniProtKB-KW"/>
</dbReference>
<evidence type="ECO:0008006" key="14">
    <source>
        <dbReference type="Google" id="ProtNLM"/>
    </source>
</evidence>
<evidence type="ECO:0000256" key="8">
    <source>
        <dbReference type="ARBA" id="ARBA00023136"/>
    </source>
</evidence>
<evidence type="ECO:0000256" key="11">
    <source>
        <dbReference type="ARBA" id="ARBA00023180"/>
    </source>
</evidence>
<keyword evidence="13" id="KW-1185">Reference proteome</keyword>
<gene>
    <name evidence="12" type="ORF">WA026_009678</name>
</gene>
<comment type="subcellular location">
    <subcellularLocation>
        <location evidence="1">Cell membrane</location>
        <topology evidence="1">Multi-pass membrane protein</topology>
    </subcellularLocation>
</comment>
<evidence type="ECO:0000256" key="7">
    <source>
        <dbReference type="ARBA" id="ARBA00022989"/>
    </source>
</evidence>
<dbReference type="GO" id="GO:0005737">
    <property type="term" value="C:cytoplasm"/>
    <property type="evidence" value="ECO:0007669"/>
    <property type="project" value="TreeGrafter"/>
</dbReference>
<keyword evidence="9" id="KW-1015">Disulfide bond</keyword>
<dbReference type="PRINTS" id="PR01609">
    <property type="entry name" value="CD36FAMILY"/>
</dbReference>
<evidence type="ECO:0000313" key="12">
    <source>
        <dbReference type="EMBL" id="KAK9875891.1"/>
    </source>
</evidence>
<evidence type="ECO:0000256" key="4">
    <source>
        <dbReference type="ARBA" id="ARBA00022606"/>
    </source>
</evidence>
<evidence type="ECO:0000256" key="10">
    <source>
        <dbReference type="ARBA" id="ARBA00023170"/>
    </source>
</evidence>
<dbReference type="GO" id="GO:0005044">
    <property type="term" value="F:scavenger receptor activity"/>
    <property type="evidence" value="ECO:0007669"/>
    <property type="project" value="TreeGrafter"/>
</dbReference>
<evidence type="ECO:0000256" key="5">
    <source>
        <dbReference type="ARBA" id="ARBA00022692"/>
    </source>
</evidence>
<dbReference type="PANTHER" id="PTHR11923">
    <property type="entry name" value="SCAVENGER RECEPTOR CLASS B TYPE-1 SR-B1"/>
    <property type="match status" value="1"/>
</dbReference>
<comment type="caution">
    <text evidence="12">The sequence shown here is derived from an EMBL/GenBank/DDBJ whole genome shotgun (WGS) entry which is preliminary data.</text>
</comment>
<comment type="similarity">
    <text evidence="2">Belongs to the CD36 family.</text>
</comment>
<dbReference type="GO" id="GO:0005886">
    <property type="term" value="C:plasma membrane"/>
    <property type="evidence" value="ECO:0007669"/>
    <property type="project" value="UniProtKB-SubCell"/>
</dbReference>
<organism evidence="12 13">
    <name type="scientific">Henosepilachna vigintioctopunctata</name>
    <dbReference type="NCBI Taxonomy" id="420089"/>
    <lineage>
        <taxon>Eukaryota</taxon>
        <taxon>Metazoa</taxon>
        <taxon>Ecdysozoa</taxon>
        <taxon>Arthropoda</taxon>
        <taxon>Hexapoda</taxon>
        <taxon>Insecta</taxon>
        <taxon>Pterygota</taxon>
        <taxon>Neoptera</taxon>
        <taxon>Endopterygota</taxon>
        <taxon>Coleoptera</taxon>
        <taxon>Polyphaga</taxon>
        <taxon>Cucujiformia</taxon>
        <taxon>Coccinelloidea</taxon>
        <taxon>Coccinellidae</taxon>
        <taxon>Epilachninae</taxon>
        <taxon>Epilachnini</taxon>
        <taxon>Henosepilachna</taxon>
    </lineage>
</organism>
<keyword evidence="5" id="KW-0812">Transmembrane</keyword>
<dbReference type="InterPro" id="IPR002159">
    <property type="entry name" value="CD36_fam"/>
</dbReference>
<reference evidence="12 13" key="1">
    <citation type="submission" date="2023-03" db="EMBL/GenBank/DDBJ databases">
        <title>Genome insight into feeding habits of ladybird beetles.</title>
        <authorList>
            <person name="Li H.-S."/>
            <person name="Huang Y.-H."/>
            <person name="Pang H."/>
        </authorList>
    </citation>
    <scope>NUCLEOTIDE SEQUENCE [LARGE SCALE GENOMIC DNA]</scope>
    <source>
        <strain evidence="12">SYSU_2023b</strain>
        <tissue evidence="12">Whole body</tissue>
    </source>
</reference>
<evidence type="ECO:0000256" key="1">
    <source>
        <dbReference type="ARBA" id="ARBA00004651"/>
    </source>
</evidence>
<evidence type="ECO:0000256" key="9">
    <source>
        <dbReference type="ARBA" id="ARBA00023157"/>
    </source>
</evidence>
<sequence>MIKGKIRTMTAVVPGSDMRKMFIKVPFGLDIKIYLFNVTNPMQVQKGEKPNLVEIGPFCYSEWKEKVEVSDNENDDTMSYRSMDTFIAENGHGCLSGEEVVTILHPLIVGMVNTVSRTKPAMLSLINKAVNAIYRQPTSIYLEAKAKDILFDGVIIDCNVKEFAAKAVCSQLQQSPDLRHISDDEFGFSLIGPKNATPGKLFRVYRGKKKSNDLGKIVEFDGKKNMEIWPTKECNKLRGTDGTIFPPFLNKENGLVSFSPDLCRSLVAKFEKSSEYNGIPIWVYTASLGDMSKNANEKCFCPTNDTCLKKGLMDLFKCVGVPLYVSLPHFYDSDITYLQGVLGLNPKKEKHGIEILFEHMTGGPVSARKRLQFNMPLEPNAKVALFNDLPTVIHPIFWIEEGVSLNDTFTKPIKDLFLILKISKICKWLLLLASLAGIVTSAYMMYKNTGTVSITPVHRVKPSDHISAISRINGEFIAHNNQFTKNENKY</sequence>
<keyword evidence="11" id="KW-0325">Glycoprotein</keyword>
<dbReference type="Pfam" id="PF01130">
    <property type="entry name" value="CD36"/>
    <property type="match status" value="1"/>
</dbReference>
<keyword evidence="3" id="KW-1003">Cell membrane</keyword>
<evidence type="ECO:0000256" key="2">
    <source>
        <dbReference type="ARBA" id="ARBA00010532"/>
    </source>
</evidence>
<protein>
    <recommendedName>
        <fullName evidence="14">Sensory neuron membrane protein 1</fullName>
    </recommendedName>
</protein>
<keyword evidence="8" id="KW-0472">Membrane</keyword>
<keyword evidence="6" id="KW-0552">Olfaction</keyword>
<keyword evidence="4" id="KW-0716">Sensory transduction</keyword>
<dbReference type="AlphaFoldDB" id="A0AAW1TWE3"/>
<accession>A0AAW1TWE3</accession>
<keyword evidence="10" id="KW-0675">Receptor</keyword>
<keyword evidence="7" id="KW-1133">Transmembrane helix</keyword>
<name>A0AAW1TWE3_9CUCU</name>
<dbReference type="Proteomes" id="UP001431783">
    <property type="component" value="Unassembled WGS sequence"/>
</dbReference>